<dbReference type="SUPFAM" id="SSF57756">
    <property type="entry name" value="Retrovirus zinc finger-like domains"/>
    <property type="match status" value="1"/>
</dbReference>
<gene>
    <name evidence="4" type="ORF">QVD17_31189</name>
</gene>
<dbReference type="PANTHER" id="PTHR33223">
    <property type="entry name" value="CCHC-TYPE DOMAIN-CONTAINING PROTEIN"/>
    <property type="match status" value="1"/>
</dbReference>
<feature type="compositionally biased region" description="Basic and acidic residues" evidence="2">
    <location>
        <begin position="228"/>
        <end position="244"/>
    </location>
</feature>
<evidence type="ECO:0000256" key="1">
    <source>
        <dbReference type="PROSITE-ProRule" id="PRU00047"/>
    </source>
</evidence>
<dbReference type="GO" id="GO:0003676">
    <property type="term" value="F:nucleic acid binding"/>
    <property type="evidence" value="ECO:0007669"/>
    <property type="project" value="InterPro"/>
</dbReference>
<dbReference type="PANTHER" id="PTHR33223:SF6">
    <property type="entry name" value="CCHC-TYPE DOMAIN-CONTAINING PROTEIN"/>
    <property type="match status" value="1"/>
</dbReference>
<evidence type="ECO:0000259" key="3">
    <source>
        <dbReference type="PROSITE" id="PS50158"/>
    </source>
</evidence>
<evidence type="ECO:0000313" key="5">
    <source>
        <dbReference type="Proteomes" id="UP001229421"/>
    </source>
</evidence>
<sequence length="387" mass="42784">MAGRNQRLANVIATQMANILPNLVNQLNNANQNNEPKCTLKYFNSCGPTKFIGNEGATGLLQWFESMESTFVNCGCPENLKVRYATSVLQKGALTWWNDEKRRLGEAAVTALTWTVFKTNMTNKYCPPSEIRKLEGEFWGLKQDSGDNVAYNDRFSQLSTLCPNMVTPDSRGIEQYIGGLPMTIQDAVWGSKPATVGKAMTLAGRLTENHVQAGSLFRKGNKKSKGSSSDDSKSSEDDSYKGFKPESSFNSKKRKNNATNYAIAAPAPPMAPQRGNDNRKPYTGFLPKCNQCPFHHAPETPCFKCSVCQRYGHLAKDCWNNNNRGNQGRACFNCGDPTHFRNDCPQPINVNVNTNANANQAGRARTFNVIANQAQANNDVVNDMIPK</sequence>
<dbReference type="InterPro" id="IPR005162">
    <property type="entry name" value="Retrotrans_gag_dom"/>
</dbReference>
<reference evidence="4" key="1">
    <citation type="journal article" date="2023" name="bioRxiv">
        <title>Improved chromosome-level genome assembly for marigold (Tagetes erecta).</title>
        <authorList>
            <person name="Jiang F."/>
            <person name="Yuan L."/>
            <person name="Wang S."/>
            <person name="Wang H."/>
            <person name="Xu D."/>
            <person name="Wang A."/>
            <person name="Fan W."/>
        </authorList>
    </citation>
    <scope>NUCLEOTIDE SEQUENCE</scope>
    <source>
        <strain evidence="4">WSJ</strain>
        <tissue evidence="4">Leaf</tissue>
    </source>
</reference>
<dbReference type="Gene3D" id="4.10.60.10">
    <property type="entry name" value="Zinc finger, CCHC-type"/>
    <property type="match status" value="1"/>
</dbReference>
<dbReference type="Proteomes" id="UP001229421">
    <property type="component" value="Unassembled WGS sequence"/>
</dbReference>
<accession>A0AAD8K3W1</accession>
<organism evidence="4 5">
    <name type="scientific">Tagetes erecta</name>
    <name type="common">African marigold</name>
    <dbReference type="NCBI Taxonomy" id="13708"/>
    <lineage>
        <taxon>Eukaryota</taxon>
        <taxon>Viridiplantae</taxon>
        <taxon>Streptophyta</taxon>
        <taxon>Embryophyta</taxon>
        <taxon>Tracheophyta</taxon>
        <taxon>Spermatophyta</taxon>
        <taxon>Magnoliopsida</taxon>
        <taxon>eudicotyledons</taxon>
        <taxon>Gunneridae</taxon>
        <taxon>Pentapetalae</taxon>
        <taxon>asterids</taxon>
        <taxon>campanulids</taxon>
        <taxon>Asterales</taxon>
        <taxon>Asteraceae</taxon>
        <taxon>Asteroideae</taxon>
        <taxon>Heliantheae alliance</taxon>
        <taxon>Tageteae</taxon>
        <taxon>Tagetes</taxon>
    </lineage>
</organism>
<proteinExistence type="predicted"/>
<evidence type="ECO:0000313" key="4">
    <source>
        <dbReference type="EMBL" id="KAK1415408.1"/>
    </source>
</evidence>
<keyword evidence="5" id="KW-1185">Reference proteome</keyword>
<dbReference type="EMBL" id="JAUHHV010000008">
    <property type="protein sequence ID" value="KAK1415408.1"/>
    <property type="molecule type" value="Genomic_DNA"/>
</dbReference>
<keyword evidence="1" id="KW-0862">Zinc</keyword>
<feature type="domain" description="CCHC-type" evidence="3">
    <location>
        <begin position="331"/>
        <end position="346"/>
    </location>
</feature>
<dbReference type="InterPro" id="IPR036875">
    <property type="entry name" value="Znf_CCHC_sf"/>
</dbReference>
<dbReference type="GO" id="GO:0008270">
    <property type="term" value="F:zinc ion binding"/>
    <property type="evidence" value="ECO:0007669"/>
    <property type="project" value="UniProtKB-KW"/>
</dbReference>
<name>A0AAD8K3W1_TARER</name>
<feature type="region of interest" description="Disordered" evidence="2">
    <location>
        <begin position="213"/>
        <end position="255"/>
    </location>
</feature>
<dbReference type="AlphaFoldDB" id="A0AAD8K3W1"/>
<dbReference type="PROSITE" id="PS50158">
    <property type="entry name" value="ZF_CCHC"/>
    <property type="match status" value="1"/>
</dbReference>
<dbReference type="SMART" id="SM00343">
    <property type="entry name" value="ZnF_C2HC"/>
    <property type="match status" value="2"/>
</dbReference>
<protein>
    <recommendedName>
        <fullName evidence="3">CCHC-type domain-containing protein</fullName>
    </recommendedName>
</protein>
<comment type="caution">
    <text evidence="4">The sequence shown here is derived from an EMBL/GenBank/DDBJ whole genome shotgun (WGS) entry which is preliminary data.</text>
</comment>
<dbReference type="InterPro" id="IPR001878">
    <property type="entry name" value="Znf_CCHC"/>
</dbReference>
<keyword evidence="1" id="KW-0479">Metal-binding</keyword>
<dbReference type="Pfam" id="PF00098">
    <property type="entry name" value="zf-CCHC"/>
    <property type="match status" value="1"/>
</dbReference>
<evidence type="ECO:0000256" key="2">
    <source>
        <dbReference type="SAM" id="MobiDB-lite"/>
    </source>
</evidence>
<keyword evidence="1" id="KW-0863">Zinc-finger</keyword>
<dbReference type="Pfam" id="PF03732">
    <property type="entry name" value="Retrotrans_gag"/>
    <property type="match status" value="1"/>
</dbReference>